<evidence type="ECO:0000313" key="2">
    <source>
        <dbReference type="Proteomes" id="UP001148838"/>
    </source>
</evidence>
<evidence type="ECO:0000313" key="1">
    <source>
        <dbReference type="EMBL" id="KAJ4443795.1"/>
    </source>
</evidence>
<accession>A0ABQ8TD89</accession>
<comment type="caution">
    <text evidence="1">The sequence shown here is derived from an EMBL/GenBank/DDBJ whole genome shotgun (WGS) entry which is preliminary data.</text>
</comment>
<organism evidence="1 2">
    <name type="scientific">Periplaneta americana</name>
    <name type="common">American cockroach</name>
    <name type="synonym">Blatta americana</name>
    <dbReference type="NCBI Taxonomy" id="6978"/>
    <lineage>
        <taxon>Eukaryota</taxon>
        <taxon>Metazoa</taxon>
        <taxon>Ecdysozoa</taxon>
        <taxon>Arthropoda</taxon>
        <taxon>Hexapoda</taxon>
        <taxon>Insecta</taxon>
        <taxon>Pterygota</taxon>
        <taxon>Neoptera</taxon>
        <taxon>Polyneoptera</taxon>
        <taxon>Dictyoptera</taxon>
        <taxon>Blattodea</taxon>
        <taxon>Blattoidea</taxon>
        <taxon>Blattidae</taxon>
        <taxon>Blattinae</taxon>
        <taxon>Periplaneta</taxon>
    </lineage>
</organism>
<keyword evidence="2" id="KW-1185">Reference proteome</keyword>
<gene>
    <name evidence="1" type="ORF">ANN_05575</name>
</gene>
<proteinExistence type="predicted"/>
<reference evidence="1 2" key="1">
    <citation type="journal article" date="2022" name="Allergy">
        <title>Genome assembly and annotation of Periplaneta americana reveal a comprehensive cockroach allergen profile.</title>
        <authorList>
            <person name="Wang L."/>
            <person name="Xiong Q."/>
            <person name="Saelim N."/>
            <person name="Wang L."/>
            <person name="Nong W."/>
            <person name="Wan A.T."/>
            <person name="Shi M."/>
            <person name="Liu X."/>
            <person name="Cao Q."/>
            <person name="Hui J.H.L."/>
            <person name="Sookrung N."/>
            <person name="Leung T.F."/>
            <person name="Tungtrongchitr A."/>
            <person name="Tsui S.K.W."/>
        </authorList>
    </citation>
    <scope>NUCLEOTIDE SEQUENCE [LARGE SCALE GENOMIC DNA]</scope>
    <source>
        <strain evidence="1">PWHHKU_190912</strain>
    </source>
</reference>
<dbReference type="EMBL" id="JAJSOF020000013">
    <property type="protein sequence ID" value="KAJ4443795.1"/>
    <property type="molecule type" value="Genomic_DNA"/>
</dbReference>
<name>A0ABQ8TD89_PERAM</name>
<dbReference type="Proteomes" id="UP001148838">
    <property type="component" value="Unassembled WGS sequence"/>
</dbReference>
<protein>
    <submittedName>
        <fullName evidence="1">Uncharacterized protein</fullName>
    </submittedName>
</protein>
<sequence length="70" mass="8277">MKDDNPEVVDLQQNQSLTNLSVSEVFYARQVWLYNLCVMIQRHKKLRTFHSILGWRPSHQGDVTKSHLHC</sequence>